<dbReference type="EMBL" id="OIVN01000186">
    <property type="protein sequence ID" value="SPC75876.1"/>
    <property type="molecule type" value="Genomic_DNA"/>
</dbReference>
<feature type="transmembrane region" description="Helical" evidence="6">
    <location>
        <begin position="305"/>
        <end position="328"/>
    </location>
</feature>
<dbReference type="GO" id="GO:0042910">
    <property type="term" value="F:xenobiotic transmembrane transporter activity"/>
    <property type="evidence" value="ECO:0007669"/>
    <property type="project" value="InterPro"/>
</dbReference>
<feature type="transmembrane region" description="Helical" evidence="6">
    <location>
        <begin position="226"/>
        <end position="245"/>
    </location>
</feature>
<feature type="transmembrane region" description="Helical" evidence="6">
    <location>
        <begin position="173"/>
        <end position="205"/>
    </location>
</feature>
<protein>
    <recommendedName>
        <fullName evidence="6">Protein DETOXIFICATION</fullName>
    </recommendedName>
    <alternativeName>
        <fullName evidence="6">Multidrug and toxic compound extrusion protein</fullName>
    </alternativeName>
</protein>
<feature type="transmembrane region" description="Helical" evidence="6">
    <location>
        <begin position="142"/>
        <end position="167"/>
    </location>
</feature>
<dbReference type="Pfam" id="PF01554">
    <property type="entry name" value="MatE"/>
    <property type="match status" value="2"/>
</dbReference>
<dbReference type="GO" id="GO:0016020">
    <property type="term" value="C:membrane"/>
    <property type="evidence" value="ECO:0007669"/>
    <property type="project" value="UniProtKB-SubCell"/>
</dbReference>
<evidence type="ECO:0000313" key="7">
    <source>
        <dbReference type="EMBL" id="SPC75876.1"/>
    </source>
</evidence>
<comment type="subcellular location">
    <subcellularLocation>
        <location evidence="1">Membrane</location>
        <topology evidence="1">Multi-pass membrane protein</topology>
    </subcellularLocation>
</comment>
<feature type="transmembrane region" description="Helical" evidence="6">
    <location>
        <begin position="64"/>
        <end position="86"/>
    </location>
</feature>
<dbReference type="GO" id="GO:0015297">
    <property type="term" value="F:antiporter activity"/>
    <property type="evidence" value="ECO:0007669"/>
    <property type="project" value="InterPro"/>
</dbReference>
<reference evidence="7" key="1">
    <citation type="submission" date="2018-02" db="EMBL/GenBank/DDBJ databases">
        <authorList>
            <person name="Cohen D.B."/>
            <person name="Kent A.D."/>
        </authorList>
    </citation>
    <scope>NUCLEOTIDE SEQUENCE</scope>
</reference>
<feature type="transmembrane region" description="Helical" evidence="6">
    <location>
        <begin position="102"/>
        <end position="122"/>
    </location>
</feature>
<sequence length="480" mass="52311">MCQLSSPLPCKCNQDLPYPLPVKESENHNKLKDPLISKTPTSQQEEKLQIQCPMKPQKTHLSMAFTEAISIAQIAVPMIFTGLLLYSRSMISMLFLGHLGELALAGGSLAVGFANITGYSILSGLAMGMEPICGQAFGAKRYTLLGLSLQRTVLLLMFTSIPISFLWLNMKKILLFCGLGIKGVALSGVWTNFNLVGSLIIYILVSGVHKKTWGGFSMECFKEWKSLLNMAIPSCISVCLEWWWYEIMILLCGLLLNPRATVASMGILIQTTSLIYIFPSSLSFSVSTRVGNELGAKEPKKAKQAATVGLSCSLILGLSALLFAVMVRNSWASMFTQDKDIIALTSKVLPIIGLCELGNCPQTTGCGVLRGTARPKVGAHINLCCFYFVGMPVAVVLGFYVGFDFHGLWLGLLAAQGSCAVTMLVVLGLTDWDLEAKRAKELTGDFLVDESQDVEDVKAEIKDDFLNVSKDLDQANYLLV</sequence>
<comment type="caution">
    <text evidence="6">Lacks conserved residue(s) required for the propagation of feature annotation.</text>
</comment>
<dbReference type="CDD" id="cd13132">
    <property type="entry name" value="MATE_eukaryotic"/>
    <property type="match status" value="1"/>
</dbReference>
<keyword evidence="3 6" id="KW-0812">Transmembrane</keyword>
<accession>A0A2N9EA77</accession>
<evidence type="ECO:0000256" key="3">
    <source>
        <dbReference type="ARBA" id="ARBA00022692"/>
    </source>
</evidence>
<evidence type="ECO:0000256" key="2">
    <source>
        <dbReference type="ARBA" id="ARBA00010199"/>
    </source>
</evidence>
<gene>
    <name evidence="7" type="ORF">FSB_LOCUS3758</name>
</gene>
<organism evidence="7">
    <name type="scientific">Fagus sylvatica</name>
    <name type="common">Beechnut</name>
    <dbReference type="NCBI Taxonomy" id="28930"/>
    <lineage>
        <taxon>Eukaryota</taxon>
        <taxon>Viridiplantae</taxon>
        <taxon>Streptophyta</taxon>
        <taxon>Embryophyta</taxon>
        <taxon>Tracheophyta</taxon>
        <taxon>Spermatophyta</taxon>
        <taxon>Magnoliopsida</taxon>
        <taxon>eudicotyledons</taxon>
        <taxon>Gunneridae</taxon>
        <taxon>Pentapetalae</taxon>
        <taxon>rosids</taxon>
        <taxon>fabids</taxon>
        <taxon>Fagales</taxon>
        <taxon>Fagaceae</taxon>
        <taxon>Fagus</taxon>
    </lineage>
</organism>
<dbReference type="AlphaFoldDB" id="A0A2N9EA77"/>
<name>A0A2N9EA77_FAGSY</name>
<comment type="similarity">
    <text evidence="2 6">Belongs to the multi antimicrobial extrusion (MATE) (TC 2.A.66.1) family.</text>
</comment>
<evidence type="ECO:0000256" key="6">
    <source>
        <dbReference type="RuleBase" id="RU004914"/>
    </source>
</evidence>
<keyword evidence="5 6" id="KW-0472">Membrane</keyword>
<keyword evidence="4 6" id="KW-1133">Transmembrane helix</keyword>
<proteinExistence type="inferred from homology"/>
<dbReference type="InterPro" id="IPR045069">
    <property type="entry name" value="MATE_euk"/>
</dbReference>
<evidence type="ECO:0000256" key="5">
    <source>
        <dbReference type="ARBA" id="ARBA00023136"/>
    </source>
</evidence>
<evidence type="ECO:0000256" key="4">
    <source>
        <dbReference type="ARBA" id="ARBA00022989"/>
    </source>
</evidence>
<feature type="transmembrane region" description="Helical" evidence="6">
    <location>
        <begin position="381"/>
        <end position="403"/>
    </location>
</feature>
<evidence type="ECO:0000256" key="1">
    <source>
        <dbReference type="ARBA" id="ARBA00004141"/>
    </source>
</evidence>
<dbReference type="PANTHER" id="PTHR11206">
    <property type="entry name" value="MULTIDRUG RESISTANCE PROTEIN"/>
    <property type="match status" value="1"/>
</dbReference>
<dbReference type="GO" id="GO:1990961">
    <property type="term" value="P:xenobiotic detoxification by transmembrane export across the plasma membrane"/>
    <property type="evidence" value="ECO:0007669"/>
    <property type="project" value="InterPro"/>
</dbReference>
<feature type="transmembrane region" description="Helical" evidence="6">
    <location>
        <begin position="409"/>
        <end position="430"/>
    </location>
</feature>
<dbReference type="InterPro" id="IPR002528">
    <property type="entry name" value="MATE_fam"/>
</dbReference>
<feature type="transmembrane region" description="Helical" evidence="6">
    <location>
        <begin position="265"/>
        <end position="284"/>
    </location>
</feature>